<keyword evidence="8" id="KW-0969">Cilium</keyword>
<name>A0A2B4STH1_STYPI</name>
<dbReference type="InterPro" id="IPR035986">
    <property type="entry name" value="PKD_dom_sf"/>
</dbReference>
<dbReference type="InterPro" id="IPR001024">
    <property type="entry name" value="PLAT/LH2_dom"/>
</dbReference>
<evidence type="ECO:0000256" key="3">
    <source>
        <dbReference type="ARBA" id="ARBA00007200"/>
    </source>
</evidence>
<dbReference type="CDD" id="cd00146">
    <property type="entry name" value="PKD"/>
    <property type="match status" value="1"/>
</dbReference>
<dbReference type="Pfam" id="PF02010">
    <property type="entry name" value="REJ"/>
    <property type="match status" value="1"/>
</dbReference>
<dbReference type="InterPro" id="IPR000601">
    <property type="entry name" value="PKD_dom"/>
</dbReference>
<evidence type="ECO:0000259" key="16">
    <source>
        <dbReference type="PROSITE" id="PS50041"/>
    </source>
</evidence>
<evidence type="ECO:0000256" key="9">
    <source>
        <dbReference type="ARBA" id="ARBA00023136"/>
    </source>
</evidence>
<dbReference type="FunFam" id="1.10.287.70:FF:000086">
    <property type="entry name" value="Polycystic kidney disease 2"/>
    <property type="match status" value="1"/>
</dbReference>
<evidence type="ECO:0000256" key="1">
    <source>
        <dbReference type="ARBA" id="ARBA00004138"/>
    </source>
</evidence>
<dbReference type="Gene3D" id="2.60.60.20">
    <property type="entry name" value="PLAT/LH2 domain"/>
    <property type="match status" value="1"/>
</dbReference>
<dbReference type="FunFam" id="2.60.60.20:FF:000016">
    <property type="entry name" value="Polycystin family receptor for egg jelly"/>
    <property type="match status" value="1"/>
</dbReference>
<dbReference type="InterPro" id="IPR051223">
    <property type="entry name" value="Polycystin"/>
</dbReference>
<dbReference type="InterPro" id="IPR003915">
    <property type="entry name" value="PKD_2"/>
</dbReference>
<dbReference type="InterPro" id="IPR036397">
    <property type="entry name" value="RNaseH_sf"/>
</dbReference>
<feature type="region of interest" description="Disordered" evidence="14">
    <location>
        <begin position="4047"/>
        <end position="4087"/>
    </location>
</feature>
<dbReference type="GO" id="GO:0005886">
    <property type="term" value="C:plasma membrane"/>
    <property type="evidence" value="ECO:0007669"/>
    <property type="project" value="UniProtKB-SubCell"/>
</dbReference>
<keyword evidence="4" id="KW-1003">Cell membrane</keyword>
<comment type="caution">
    <text evidence="13">Lacks conserved residue(s) required for the propagation of feature annotation.</text>
</comment>
<feature type="domain" description="Integrase catalytic" evidence="19">
    <location>
        <begin position="170"/>
        <end position="328"/>
    </location>
</feature>
<dbReference type="InterPro" id="IPR012337">
    <property type="entry name" value="RNaseH-like_sf"/>
</dbReference>
<feature type="transmembrane region" description="Helical" evidence="15">
    <location>
        <begin position="3751"/>
        <end position="3773"/>
    </location>
</feature>
<comment type="subcellular location">
    <subcellularLocation>
        <location evidence="2">Cell membrane</location>
        <topology evidence="2">Multi-pass membrane protein</topology>
    </subcellularLocation>
    <subcellularLocation>
        <location evidence="1">Cell projection</location>
        <location evidence="1">Cilium</location>
    </subcellularLocation>
</comment>
<dbReference type="PROSITE" id="PS50994">
    <property type="entry name" value="INTEGRASE"/>
    <property type="match status" value="1"/>
</dbReference>
<dbReference type="InterPro" id="IPR008979">
    <property type="entry name" value="Galactose-bd-like_sf"/>
</dbReference>
<dbReference type="Proteomes" id="UP000225706">
    <property type="component" value="Unassembled WGS sequence"/>
</dbReference>
<keyword evidence="10" id="KW-0325">Glycoprotein</keyword>
<dbReference type="SUPFAM" id="SSF49299">
    <property type="entry name" value="PKD domain"/>
    <property type="match status" value="2"/>
</dbReference>
<feature type="transmembrane region" description="Helical" evidence="15">
    <location>
        <begin position="3601"/>
        <end position="3619"/>
    </location>
</feature>
<keyword evidence="5 15" id="KW-0812">Transmembrane</keyword>
<organism evidence="21 22">
    <name type="scientific">Stylophora pistillata</name>
    <name type="common">Smooth cauliflower coral</name>
    <dbReference type="NCBI Taxonomy" id="50429"/>
    <lineage>
        <taxon>Eukaryota</taxon>
        <taxon>Metazoa</taxon>
        <taxon>Cnidaria</taxon>
        <taxon>Anthozoa</taxon>
        <taxon>Hexacorallia</taxon>
        <taxon>Scleractinia</taxon>
        <taxon>Astrocoeniina</taxon>
        <taxon>Pocilloporidae</taxon>
        <taxon>Stylophora</taxon>
    </lineage>
</organism>
<feature type="compositionally biased region" description="Basic and acidic residues" evidence="14">
    <location>
        <begin position="3124"/>
        <end position="3133"/>
    </location>
</feature>
<dbReference type="InterPro" id="IPR042060">
    <property type="entry name" value="PLAT_polycystin1"/>
</dbReference>
<dbReference type="GO" id="GO:0005929">
    <property type="term" value="C:cilium"/>
    <property type="evidence" value="ECO:0007669"/>
    <property type="project" value="UniProtKB-SubCell"/>
</dbReference>
<evidence type="ECO:0000259" key="18">
    <source>
        <dbReference type="PROSITE" id="PS50095"/>
    </source>
</evidence>
<feature type="transmembrane region" description="Helical" evidence="15">
    <location>
        <begin position="3159"/>
        <end position="3182"/>
    </location>
</feature>
<feature type="transmembrane region" description="Helical" evidence="15">
    <location>
        <begin position="3092"/>
        <end position="3113"/>
    </location>
</feature>
<dbReference type="PROSITE" id="PS52031">
    <property type="entry name" value="GG_LECTIN"/>
    <property type="match status" value="1"/>
</dbReference>
<dbReference type="Pfam" id="PF20519">
    <property type="entry name" value="Polycystin_dom"/>
    <property type="match status" value="1"/>
</dbReference>
<dbReference type="InterPro" id="IPR022409">
    <property type="entry name" value="PKD/Chitinase_dom"/>
</dbReference>
<dbReference type="Pfam" id="PF08016">
    <property type="entry name" value="PKD_channel"/>
    <property type="match status" value="1"/>
</dbReference>
<dbReference type="InterPro" id="IPR046791">
    <property type="entry name" value="Polycystin_dom"/>
</dbReference>
<dbReference type="InterPro" id="IPR013320">
    <property type="entry name" value="ConA-like_dom_sf"/>
</dbReference>
<dbReference type="InterPro" id="IPR013122">
    <property type="entry name" value="PKD1_2_channel"/>
</dbReference>
<evidence type="ECO:0000313" key="22">
    <source>
        <dbReference type="Proteomes" id="UP000225706"/>
    </source>
</evidence>
<feature type="transmembrane region" description="Helical" evidence="15">
    <location>
        <begin position="3290"/>
        <end position="3310"/>
    </location>
</feature>
<feature type="region of interest" description="Disordered" evidence="14">
    <location>
        <begin position="3124"/>
        <end position="3145"/>
    </location>
</feature>
<dbReference type="PANTHER" id="PTHR10877:SF150">
    <property type="entry name" value="REJ DOMAIN-CONTAINING PROTEIN"/>
    <property type="match status" value="1"/>
</dbReference>
<evidence type="ECO:0000256" key="6">
    <source>
        <dbReference type="ARBA" id="ARBA00022729"/>
    </source>
</evidence>
<feature type="domain" description="WSC" evidence="20">
    <location>
        <begin position="1369"/>
        <end position="1463"/>
    </location>
</feature>
<accession>A0A2B4STH1</accession>
<keyword evidence="11" id="KW-0966">Cell projection</keyword>
<keyword evidence="6" id="KW-0732">Signal</keyword>
<feature type="transmembrane region" description="Helical" evidence="15">
    <location>
        <begin position="3690"/>
        <end position="3713"/>
    </location>
</feature>
<dbReference type="InterPro" id="IPR022041">
    <property type="entry name" value="Methyltransf_FA"/>
</dbReference>
<evidence type="ECO:0000256" key="13">
    <source>
        <dbReference type="PROSITE-ProRule" id="PRU00152"/>
    </source>
</evidence>
<feature type="disulfide bond" evidence="12">
    <location>
        <begin position="3400"/>
        <end position="3412"/>
    </location>
</feature>
<dbReference type="PROSITE" id="PS50095">
    <property type="entry name" value="PLAT"/>
    <property type="match status" value="1"/>
</dbReference>
<evidence type="ECO:0000259" key="19">
    <source>
        <dbReference type="PROSITE" id="PS50994"/>
    </source>
</evidence>
<dbReference type="PROSITE" id="PS51212">
    <property type="entry name" value="WSC"/>
    <property type="match status" value="1"/>
</dbReference>
<dbReference type="GO" id="GO:0015074">
    <property type="term" value="P:DNA integration"/>
    <property type="evidence" value="ECO:0007669"/>
    <property type="project" value="InterPro"/>
</dbReference>
<evidence type="ECO:0000256" key="15">
    <source>
        <dbReference type="SAM" id="Phobius"/>
    </source>
</evidence>
<gene>
    <name evidence="21" type="primary">PKD1L2</name>
    <name evidence="21" type="ORF">AWC38_SpisGene3285</name>
</gene>
<reference evidence="22" key="1">
    <citation type="journal article" date="2017" name="bioRxiv">
        <title>Comparative analysis of the genomes of Stylophora pistillata and Acropora digitifera provides evidence for extensive differences between species of corals.</title>
        <authorList>
            <person name="Voolstra C.R."/>
            <person name="Li Y."/>
            <person name="Liew Y.J."/>
            <person name="Baumgarten S."/>
            <person name="Zoccola D."/>
            <person name="Flot J.-F."/>
            <person name="Tambutte S."/>
            <person name="Allemand D."/>
            <person name="Aranda M."/>
        </authorList>
    </citation>
    <scope>NUCLEOTIDE SEQUENCE [LARGE SCALE GENOMIC DNA]</scope>
</reference>
<feature type="transmembrane region" description="Helical" evidence="15">
    <location>
        <begin position="3563"/>
        <end position="3581"/>
    </location>
</feature>
<dbReference type="InterPro" id="IPR001584">
    <property type="entry name" value="Integrase_cat-core"/>
</dbReference>
<dbReference type="Gene3D" id="1.10.340.70">
    <property type="match status" value="1"/>
</dbReference>
<dbReference type="InterPro" id="IPR055826">
    <property type="entry name" value="DUF7402"/>
</dbReference>
<dbReference type="PRINTS" id="PR01433">
    <property type="entry name" value="POLYCYSTIN2"/>
</dbReference>
<evidence type="ECO:0000256" key="8">
    <source>
        <dbReference type="ARBA" id="ARBA00023069"/>
    </source>
</evidence>
<feature type="region of interest" description="Disordered" evidence="14">
    <location>
        <begin position="3965"/>
        <end position="3987"/>
    </location>
</feature>
<feature type="domain" description="PLAT" evidence="18">
    <location>
        <begin position="2887"/>
        <end position="3004"/>
    </location>
</feature>
<dbReference type="SMART" id="SM00321">
    <property type="entry name" value="WSC"/>
    <property type="match status" value="1"/>
</dbReference>
<dbReference type="CDD" id="cd00037">
    <property type="entry name" value="CLECT"/>
    <property type="match status" value="1"/>
</dbReference>
<dbReference type="Gene3D" id="3.10.100.10">
    <property type="entry name" value="Mannose-Binding Protein A, subunit A"/>
    <property type="match status" value="1"/>
</dbReference>
<comment type="caution">
    <text evidence="21">The sequence shown here is derived from an EMBL/GenBank/DDBJ whole genome shotgun (WGS) entry which is preliminary data.</text>
</comment>
<dbReference type="InterPro" id="IPR002889">
    <property type="entry name" value="WSC_carb-bd"/>
</dbReference>
<dbReference type="Pfam" id="PF01822">
    <property type="entry name" value="WSC"/>
    <property type="match status" value="1"/>
</dbReference>
<evidence type="ECO:0000256" key="7">
    <source>
        <dbReference type="ARBA" id="ARBA00022989"/>
    </source>
</evidence>
<dbReference type="SMART" id="SM00308">
    <property type="entry name" value="LH2"/>
    <property type="match status" value="1"/>
</dbReference>
<dbReference type="Pfam" id="PF12248">
    <property type="entry name" value="Methyltransf_FA"/>
    <property type="match status" value="2"/>
</dbReference>
<feature type="compositionally biased region" description="Basic and acidic residues" evidence="14">
    <location>
        <begin position="4061"/>
        <end position="4080"/>
    </location>
</feature>
<dbReference type="PROSITE" id="PS50093">
    <property type="entry name" value="PKD"/>
    <property type="match status" value="1"/>
</dbReference>
<keyword evidence="9 15" id="KW-0472">Membrane</keyword>
<dbReference type="SUPFAM" id="SSF53098">
    <property type="entry name" value="Ribonuclease H-like"/>
    <property type="match status" value="1"/>
</dbReference>
<dbReference type="Gene3D" id="3.30.420.10">
    <property type="entry name" value="Ribonuclease H-like superfamily/Ribonuclease H"/>
    <property type="match status" value="1"/>
</dbReference>
<keyword evidence="7 15" id="KW-1133">Transmembrane helix</keyword>
<dbReference type="SUPFAM" id="SSF56436">
    <property type="entry name" value="C-type lectin-like"/>
    <property type="match status" value="1"/>
</dbReference>
<evidence type="ECO:0000256" key="2">
    <source>
        <dbReference type="ARBA" id="ARBA00004651"/>
    </source>
</evidence>
<dbReference type="PANTHER" id="PTHR10877">
    <property type="entry name" value="POLYCYSTIN FAMILY MEMBER"/>
    <property type="match status" value="1"/>
</dbReference>
<dbReference type="InterPro" id="IPR016187">
    <property type="entry name" value="CTDL_fold"/>
</dbReference>
<dbReference type="Pfam" id="PF00801">
    <property type="entry name" value="PKD"/>
    <property type="match status" value="1"/>
</dbReference>
<feature type="transmembrane region" description="Helical" evidence="15">
    <location>
        <begin position="3202"/>
        <end position="3221"/>
    </location>
</feature>
<sequence length="4087" mass="459463">MLLRLQPYDCVIKYIPGREMVTADALSRLSLLDKFEVSDMNVKVHHLIRITPAKTEVFKEETAKDETLQLLSRKVLQVWFDSGNKIVPALKPYWPLRDDISVEDGLILLGSRVVVPESLRGNILQQIHGGHFGMEKCKPRAKFCVYWPNSRNYQKYHNSQQKEAMIPSEIPSRPWQTVSADLFYVQQSWFLIVIDYYSKFPFAKKLHNLTVGAVISEMKMLFAENGIPKSLQCDSGTLFTSSEFQQLAGKYGFEIVTSSPHYPRGHGLVERQVQTVKKTILKCRETKEDIDSTTCTTFNVASQKYGGRCLNQSSSWGALPSCQHVLDGDTNVGWNLLSKNESVNSSFTICFHSTFVINKLRISQNASTNQQIQEMLLEFSDSTLEKITLKENRSDFEEFFFTSRRASWVKFTITEVNCGSGGVGIQEIEIYDEKCDHKTFCDTIQLSDHSRSSHYRLQSNQFPLMIEAEDDVLVLLTSDSRGDDYHYKIEIGSNGSIALSNKTNECEQRFKSNVTLLKANETRLFWLDIQTDRLVFGSGEQIYLFWREAKPIKIKYAVFNTTTSPASFQICPLMGVVKRLNITVKSESSQTPDRNLPNGVAFIWVNNENYAPQSKGYNVAVFDALTGRVLTSAAFDCAESQKECDKLGTFLKDLPQDVIVLLAVQDSAVGSYTLPTSDLIGIGAQKARRVVGQTSHAVIGYKGWRGVTWIKEDFKQNGEEPAEVSSSIPISFLYLPEDSTACTPFNVASQKYGGSCLNQSSSNGASNGCEKVLDESTAFGWESSTNESVNSFLEIGFHSTFTINKLRIMQKTTPGRRIHKILLEFSDHSLEDITLAENSLDFEEFTFFFRKADWVKFTIMEVYNGSGGVGIQEIEFYNGMCKQNTICDVLQLQSDSKSVPYRLHSTRFPLMINSRDNVSVLLTTTSRVNSPLYNIEIVANGDIILKINDDEIKQVMRSNVTLLKENETRLFWVEMLTDQLVFGSGEKIYLFWRDAKPIKTKYASFSTTSSSAVIHVCARLDHCYKDTAHYWPLDKSVVYQQDVKGDGSLVGKIHGPWTIHHIPANLNFTPLALSLSGSHSWVDLRSVEKSEQSCIFSPSHCNNGISLSFKAYLSTNGIGYILSSGGKNSNGFSIYHDDGVMHFNVRDGQNIWQVQGSYESNAWHTFAMSWSHADGLTAVIGGDSTSVLRDTGGKTVTLTQASHSSLIIGRSTNMDGGVHAEIVLRDVAIWEEAIAQERMSALFVCNDLESCNPGWQYFDGSCYKVMVEQLDFSTALESCRNGGGELVKISSEEENNYVKAIANNAQPWIGLEKKTADGSFSWTDGSGLFFNELDGSEDANHYCVRMKDDGKWTVTSCSSTHISICEQIPWNYLGCYEDSTFSPRFVFNPGDYRGSRITTGLCMHSCGTLNFTYAALRGGNICLCSNSTANVTERPRDLCLSACLGAGNLKCGGGSYLSVYKSVQVQPLNLELSSDSSAVVLKAFNLKMKPSLSEDQIVESFEIIVGDGVEFLNHNETKSEATLLFIHPGNYTVRVKANVKHTKTGHHLAVESSMTELAVSNITDIEFICPAVCPVKFTFSCSLQFHQGRNVNATIEFEEVEYNSGFIPDAMIMTAGVIVSDPGGQDTSDGLYLLPTTDVTNKGKAVAFKMEVSRGGFLEIKVYRPKCLDSKQRYCRAKRMCVSSVLYSNVCPAGETDNTVGNKKFSFAGAQCVKEDGSFSENNTTAQANFDYENISSCMIQTTSGHKVVLVESCTLRLEVDEGDVIAVQFPSSKPAAAIETSLSSISLFYNESLSNGTEVLRSNRRPATASSPTELHHAPMIAILYTALSGRSFDHVYQTYGNKSVSLTVENSHRKVNYTAQIVVQEPIKGLELSLPDVFALEESVNVTTNVTSGTDITYYWQFSDGVHNTTVSPFVTRVFKKIGEVDIFVYATNDVSSAAVRCSVDVQERIDGFKFRNNSLLPVEYGKTVSIFWLLRKGSHVNFNFSITSKKDRYFRNAKTVNTILFSIYKTNFSIPDLYFITIVAANKVNNLTLSGNLSVEQNLTSIEMNFTRLVKTNHSFDFIMLPHQGNRTAIYTLNITRETDPTKTTRSRTSSVDRKYSVVLGAENDQISRFPNDSNITITYEFSNAGKYSVALSAVNDISSLAQNYPNITVQDEIKDFSFDDYNTEIIIQISSDRVNISWSLAKGTNVSIVVDYGDGNKTHPWVIPNEDKHPNTKYRNTTTYDYKEAGKYTISFKAKNLVSEKQLNKAVYVDPYELYFRCVQCREEGSESVANPSSKLTFKGYGKARGGKPINFNWKVKNCSKDGKDCAVPMDLKDFNSTPLDWKYLVIKPDKLQGGIRYKIILVGQVGDHEKQKTKQLRVRANIAPSKGNCTITPTEGQALKTLFNLTCNGFNDSDRPLRYEFLYSKSPKDLNQSLGSGLDPWQNNVVLPSGENITIYAKVETLNLDYEELTRETEKLLNSTEGDTRRTASIALAAAEVLNEKSVSAQSDESEEEKKVEEKLSDLYNNASQTILEIATSKGVQGVPSEELREASAAVLNGAVNLIKTVNLTRGGEKLPVEDSNTTETNTTGKVIGTLDRLSEALIVSMVDGEEPTIIDNEVLSMGVLLEGVEFIGKKPYKVGDGEVKIAEGSLELGDEEILNQVSILSAINLFPEGNDSGRLNDSKLVSFSLYKVDTTRNRRKDEYGVKYLTTGKEISVVIPLTRAQLDRRFLKAERKLLLSQHDVYSFKIKDNTSTVTFEVTPEAPVDVEILVTMGREPNISQHLFDFNATFLAEDYLLQSKAANLSNSTLQSYSHRLLLADDVLNLTVAGKYFAKVIFKKPKNLTWLPDEIFTDEINYKTSVYRSRCMFFDEGNNSWSTEGVKAGVTPLPDNDSRDTYCYQIQVHTGFIRGAGTSAEVSIVLTGALGDSEPRLLKDPKRKTFRTGGVDAFLLIVPQSLGNLKQIRVWHNNGGTYPSWNLLRIMIQDIQTDQRWWFVCDDWLAVEEGDGKIERTIFPASNKELTKFNVLFASEVRKNLTDGHIWFSVVARPTQSTFTRVQRLTCCLSILLCTMLANAMFYEVGKNETTKNAIKIMGFSFSIRSVSIGIMSSLVVFPLNLIIATIFRKARPKENQYEVKTGTKDTDNVDVETTGEEKTAPASKGLPHWFVRLAYGLAFLSVTSSGSFVIMYGMQFGPEKSVEWLSSMAVSFLQDVLLTQPIKVFILAILFALLIKDPKKAEDDSYADINGLAKDEEWLHTDLTDLDPETQKTVRKIINDRPPEEAKLEIARQLRLKEKQMSSIIQEISWYIIFLLVLLTISYINRDLDTSRVTQYMRNTFEKAGYSGNLTYDKVNGIKHYWRWLSETFIPSLKPEVFYNNSTRYQKGYLADIPTAFLLGVARLRQLRINKDTCVYKRVSHDITECNDLYSIKEEDQGWYLPGWKATPTTAAETQSPSSPTQTSQLKDPWVYRSGEELETFPYWGYKGTYSGGGYVQTFPNDQDVDELLKIIKHLSVSNWLDRYTRALFSEFAIYNANTNLFCVVTLLFEQLPTGSLSPYPSILTLRLFRYVGGEKVFVITCEVVYFLFTLFFVVKEVKLLLKRGRVHLKNPWNILEVLVTLLSLSAVGMHFARLKFTKDALRDMKIDRGGFISFHYTAFLDEWLKCIMGIIVFLSFLKMFRLLRFNRRMSMLQQVLKRSFSKLMSFMVMFALAFLAFAFLACLVFGQEMRGFGTFWRSCASLMDTLLGKFTLKKLSTANRILGPIFFYTYTVTMLFVLLNVFLSIINDAFAEVCSDVEKQSNDYEIVDFIVHRLKETFGRTDGHPIPPVYKEPKSTIEANLDKIADDADNATHFMRNIVFEDTRVTRWLQLENCAEKKKNLMRLLVEVDWDFNEDEVCDSIPVFEKFLNKYRDDELVSILQHYRLKRMIEDLVFDKLNATGEFDDSSDSVSEDTNKNSHRIVSDDEKMFDDDMTLMAVDDSRDESRRQSSLGTESGTIGTQSPSLSIFDSVLVAGLATVMGGNELMQALKDAQREVEHRWASDSEIATGFEESLSLDDISSSRFDSEPGNIDNTNRDLDRPLMKSDGKMEKSTRKAKRDR</sequence>
<dbReference type="GO" id="GO:0003676">
    <property type="term" value="F:nucleic acid binding"/>
    <property type="evidence" value="ECO:0007669"/>
    <property type="project" value="InterPro"/>
</dbReference>
<feature type="transmembrane region" description="Helical" evidence="15">
    <location>
        <begin position="3649"/>
        <end position="3670"/>
    </location>
</feature>
<proteinExistence type="inferred from homology"/>
<dbReference type="SMART" id="SM00034">
    <property type="entry name" value="CLECT"/>
    <property type="match status" value="1"/>
</dbReference>
<evidence type="ECO:0000259" key="20">
    <source>
        <dbReference type="PROSITE" id="PS51212"/>
    </source>
</evidence>
<dbReference type="InterPro" id="IPR001304">
    <property type="entry name" value="C-type_lectin-like"/>
</dbReference>
<evidence type="ECO:0000256" key="4">
    <source>
        <dbReference type="ARBA" id="ARBA00022475"/>
    </source>
</evidence>
<dbReference type="InterPro" id="IPR036392">
    <property type="entry name" value="PLAT/LH2_dom_sf"/>
</dbReference>
<dbReference type="SUPFAM" id="SSF49899">
    <property type="entry name" value="Concanavalin A-like lectins/glucanases"/>
    <property type="match status" value="1"/>
</dbReference>
<dbReference type="GO" id="GO:0050982">
    <property type="term" value="P:detection of mechanical stimulus"/>
    <property type="evidence" value="ECO:0007669"/>
    <property type="project" value="TreeGrafter"/>
</dbReference>
<feature type="domain" description="PKD" evidence="17">
    <location>
        <begin position="1894"/>
        <end position="1949"/>
    </location>
</feature>
<dbReference type="SUPFAM" id="SSF49785">
    <property type="entry name" value="Galactose-binding domain-like"/>
    <property type="match status" value="2"/>
</dbReference>
<dbReference type="Pfam" id="PF24135">
    <property type="entry name" value="DUF7402"/>
    <property type="match status" value="2"/>
</dbReference>
<feature type="domain" description="C-type lectin" evidence="16">
    <location>
        <begin position="1258"/>
        <end position="1366"/>
    </location>
</feature>
<evidence type="ECO:0000256" key="11">
    <source>
        <dbReference type="ARBA" id="ARBA00023273"/>
    </source>
</evidence>
<protein>
    <submittedName>
        <fullName evidence="21">Polycystic kidney disease protein 1-like 2</fullName>
    </submittedName>
</protein>
<dbReference type="InterPro" id="IPR002859">
    <property type="entry name" value="PKD/REJ-like"/>
</dbReference>
<dbReference type="SUPFAM" id="SSF49723">
    <property type="entry name" value="Lipase/lipooxygenase domain (PLAT/LH2 domain)"/>
    <property type="match status" value="1"/>
</dbReference>
<dbReference type="Gene3D" id="2.60.120.260">
    <property type="entry name" value="Galactose-binding domain-like"/>
    <property type="match status" value="2"/>
</dbReference>
<dbReference type="OrthoDB" id="5989177at2759"/>
<dbReference type="EMBL" id="LSMT01000030">
    <property type="protein sequence ID" value="PFX31888.1"/>
    <property type="molecule type" value="Genomic_DNA"/>
</dbReference>
<evidence type="ECO:0000256" key="14">
    <source>
        <dbReference type="SAM" id="MobiDB-lite"/>
    </source>
</evidence>
<keyword evidence="22" id="KW-1185">Reference proteome</keyword>
<dbReference type="Pfam" id="PF00059">
    <property type="entry name" value="Lectin_C"/>
    <property type="match status" value="1"/>
</dbReference>
<evidence type="ECO:0000256" key="10">
    <source>
        <dbReference type="ARBA" id="ARBA00023180"/>
    </source>
</evidence>
<dbReference type="Pfam" id="PF00665">
    <property type="entry name" value="rve"/>
    <property type="match status" value="1"/>
</dbReference>
<dbReference type="GO" id="GO:0005509">
    <property type="term" value="F:calcium ion binding"/>
    <property type="evidence" value="ECO:0007669"/>
    <property type="project" value="InterPro"/>
</dbReference>
<dbReference type="Pfam" id="PF15711">
    <property type="entry name" value="ILEI"/>
    <property type="match status" value="1"/>
</dbReference>
<dbReference type="Gene3D" id="2.60.120.200">
    <property type="match status" value="1"/>
</dbReference>
<dbReference type="Gene3D" id="1.10.287.70">
    <property type="match status" value="1"/>
</dbReference>
<dbReference type="GO" id="GO:0005262">
    <property type="term" value="F:calcium channel activity"/>
    <property type="evidence" value="ECO:0007669"/>
    <property type="project" value="TreeGrafter"/>
</dbReference>
<dbReference type="PROSITE" id="PS50041">
    <property type="entry name" value="C_TYPE_LECTIN_2"/>
    <property type="match status" value="1"/>
</dbReference>
<dbReference type="InterPro" id="IPR016186">
    <property type="entry name" value="C-type_lectin-like/link_sf"/>
</dbReference>
<dbReference type="Pfam" id="PF01477">
    <property type="entry name" value="PLAT"/>
    <property type="match status" value="1"/>
</dbReference>
<evidence type="ECO:0000256" key="5">
    <source>
        <dbReference type="ARBA" id="ARBA00022692"/>
    </source>
</evidence>
<comment type="similarity">
    <text evidence="3">Belongs to the polycystin family.</text>
</comment>
<evidence type="ECO:0000259" key="17">
    <source>
        <dbReference type="PROSITE" id="PS50093"/>
    </source>
</evidence>
<dbReference type="SMART" id="SM00089">
    <property type="entry name" value="PKD"/>
    <property type="match status" value="3"/>
</dbReference>
<feature type="compositionally biased region" description="Polar residues" evidence="14">
    <location>
        <begin position="3978"/>
        <end position="3987"/>
    </location>
</feature>
<dbReference type="InterPro" id="IPR039477">
    <property type="entry name" value="ILEI/PANDER_dom"/>
</dbReference>
<evidence type="ECO:0000256" key="12">
    <source>
        <dbReference type="PIRSR" id="PIRSR603915-2"/>
    </source>
</evidence>
<dbReference type="CDD" id="cd01752">
    <property type="entry name" value="PLAT_polycystin"/>
    <property type="match status" value="1"/>
</dbReference>
<evidence type="ECO:0000313" key="21">
    <source>
        <dbReference type="EMBL" id="PFX31888.1"/>
    </source>
</evidence>